<reference evidence="1" key="1">
    <citation type="submission" date="2022-01" db="EMBL/GenBank/DDBJ databases">
        <title>Novel species in genus Dyadobacter.</title>
        <authorList>
            <person name="Ma C."/>
        </authorList>
    </citation>
    <scope>NUCLEOTIDE SEQUENCE</scope>
    <source>
        <strain evidence="1">CY357</strain>
    </source>
</reference>
<dbReference type="AlphaFoldDB" id="A0A9X1Q840"/>
<dbReference type="Proteomes" id="UP001139411">
    <property type="component" value="Unassembled WGS sequence"/>
</dbReference>
<comment type="caution">
    <text evidence="1">The sequence shown here is derived from an EMBL/GenBank/DDBJ whole genome shotgun (WGS) entry which is preliminary data.</text>
</comment>
<sequence>MNLKFSTIILSTALVGGTITAICLSICQKPLPQEALEAKAVTIQTVPNCKYEYDEIAHKLVAYSPTGKCAAGQRNFSFKIGSRISDLTNGSLTEPQIVTL</sequence>
<proteinExistence type="predicted"/>
<dbReference type="RefSeq" id="WP_235176495.1">
    <property type="nucleotide sequence ID" value="NZ_JAKFFV010000002.1"/>
</dbReference>
<name>A0A9X1Q840_9BACT</name>
<evidence type="ECO:0000313" key="2">
    <source>
        <dbReference type="Proteomes" id="UP001139411"/>
    </source>
</evidence>
<accession>A0A9X1Q840</accession>
<dbReference type="EMBL" id="JAKFFV010000002">
    <property type="protein sequence ID" value="MCF2496890.1"/>
    <property type="molecule type" value="Genomic_DNA"/>
</dbReference>
<evidence type="ECO:0000313" key="1">
    <source>
        <dbReference type="EMBL" id="MCF2496890.1"/>
    </source>
</evidence>
<gene>
    <name evidence="1" type="ORF">L0661_01130</name>
</gene>
<protein>
    <submittedName>
        <fullName evidence="1">Uncharacterized protein</fullName>
    </submittedName>
</protein>
<organism evidence="1 2">
    <name type="scientific">Dyadobacter chenhuakuii</name>
    <dbReference type="NCBI Taxonomy" id="2909339"/>
    <lineage>
        <taxon>Bacteria</taxon>
        <taxon>Pseudomonadati</taxon>
        <taxon>Bacteroidota</taxon>
        <taxon>Cytophagia</taxon>
        <taxon>Cytophagales</taxon>
        <taxon>Spirosomataceae</taxon>
        <taxon>Dyadobacter</taxon>
    </lineage>
</organism>